<protein>
    <recommendedName>
        <fullName evidence="3">HTH psq-type domain-containing protein</fullName>
    </recommendedName>
</protein>
<proteinExistence type="predicted"/>
<sequence length="78" mass="8590">MEAALESLKTLKPGEKPNYAQVAKKYGVNQNTLSRHHRGVQGTRTEKIENSRLLSPIQESTLVGYIDGLCAKGLPPTR</sequence>
<name>A0A6A5THV2_9PLEO</name>
<accession>A0A6A5THV2</accession>
<feature type="non-terminal residue" evidence="1">
    <location>
        <position position="78"/>
    </location>
</feature>
<organism evidence="1 2">
    <name type="scientific">Byssothecium circinans</name>
    <dbReference type="NCBI Taxonomy" id="147558"/>
    <lineage>
        <taxon>Eukaryota</taxon>
        <taxon>Fungi</taxon>
        <taxon>Dikarya</taxon>
        <taxon>Ascomycota</taxon>
        <taxon>Pezizomycotina</taxon>
        <taxon>Dothideomycetes</taxon>
        <taxon>Pleosporomycetidae</taxon>
        <taxon>Pleosporales</taxon>
        <taxon>Massarineae</taxon>
        <taxon>Massarinaceae</taxon>
        <taxon>Byssothecium</taxon>
    </lineage>
</organism>
<keyword evidence="2" id="KW-1185">Reference proteome</keyword>
<evidence type="ECO:0000313" key="1">
    <source>
        <dbReference type="EMBL" id="KAF1948507.1"/>
    </source>
</evidence>
<reference evidence="1" key="1">
    <citation type="journal article" date="2020" name="Stud. Mycol.">
        <title>101 Dothideomycetes genomes: a test case for predicting lifestyles and emergence of pathogens.</title>
        <authorList>
            <person name="Haridas S."/>
            <person name="Albert R."/>
            <person name="Binder M."/>
            <person name="Bloem J."/>
            <person name="Labutti K."/>
            <person name="Salamov A."/>
            <person name="Andreopoulos B."/>
            <person name="Baker S."/>
            <person name="Barry K."/>
            <person name="Bills G."/>
            <person name="Bluhm B."/>
            <person name="Cannon C."/>
            <person name="Castanera R."/>
            <person name="Culley D."/>
            <person name="Daum C."/>
            <person name="Ezra D."/>
            <person name="Gonzalez J."/>
            <person name="Henrissat B."/>
            <person name="Kuo A."/>
            <person name="Liang C."/>
            <person name="Lipzen A."/>
            <person name="Lutzoni F."/>
            <person name="Magnuson J."/>
            <person name="Mondo S."/>
            <person name="Nolan M."/>
            <person name="Ohm R."/>
            <person name="Pangilinan J."/>
            <person name="Park H.-J."/>
            <person name="Ramirez L."/>
            <person name="Alfaro M."/>
            <person name="Sun H."/>
            <person name="Tritt A."/>
            <person name="Yoshinaga Y."/>
            <person name="Zwiers L.-H."/>
            <person name="Turgeon B."/>
            <person name="Goodwin S."/>
            <person name="Spatafora J."/>
            <person name="Crous P."/>
            <person name="Grigoriev I."/>
        </authorList>
    </citation>
    <scope>NUCLEOTIDE SEQUENCE</scope>
    <source>
        <strain evidence="1">CBS 675.92</strain>
    </source>
</reference>
<gene>
    <name evidence="1" type="ORF">CC80DRAFT_365179</name>
</gene>
<evidence type="ECO:0008006" key="3">
    <source>
        <dbReference type="Google" id="ProtNLM"/>
    </source>
</evidence>
<dbReference type="Proteomes" id="UP000800035">
    <property type="component" value="Unassembled WGS sequence"/>
</dbReference>
<dbReference type="AlphaFoldDB" id="A0A6A5THV2"/>
<dbReference type="EMBL" id="ML977056">
    <property type="protein sequence ID" value="KAF1948507.1"/>
    <property type="molecule type" value="Genomic_DNA"/>
</dbReference>
<dbReference type="OrthoDB" id="3693029at2759"/>
<evidence type="ECO:0000313" key="2">
    <source>
        <dbReference type="Proteomes" id="UP000800035"/>
    </source>
</evidence>